<sequence>MKKEILLLVSMVFSIKVALAQFGDCDCSDPLNKDLKDNSVTYNSREVKNWFYRYFSAKEVERRKIKKESKSEWGMDFVIDAIPIGFSSDAQSSQDNNFYRQIEREVKNEGYFSDKQLELIITNKFSTNQLTAYTTCIKACIEDRRNRNGVLLTIDGNPDDIFYFKVVFNNTAGKEFLTLEEDIRYTNCEPIDGNIFKKGMSIKNGQSKIQCFKKTNKEKDAILTLNFTDGVTIDPIVIKSQKNKDNLVPVGTIVATILDFNTFCRVNKIDPDLTKTSWLPCDGRTIPTDCIYAESGASNTPDLRGVFLRGTNIMYSNNLGAGIIKPQQLNYETKLAGEFQNESFKKHKHDNGARLESGTNKKFQKFGYLETEQQVKGFAYANTWVDHNTGWTEEVGGDETRPKNISVFYYIKIR</sequence>
<dbReference type="AlphaFoldDB" id="A0A6C0GBL4"/>
<dbReference type="EMBL" id="CP048222">
    <property type="protein sequence ID" value="QHT65369.1"/>
    <property type="molecule type" value="Genomic_DNA"/>
</dbReference>
<keyword evidence="2" id="KW-1185">Reference proteome</keyword>
<dbReference type="KEGG" id="rhoz:GXP67_01095"/>
<evidence type="ECO:0000313" key="2">
    <source>
        <dbReference type="Proteomes" id="UP000480178"/>
    </source>
</evidence>
<organism evidence="1 2">
    <name type="scientific">Rhodocytophaga rosea</name>
    <dbReference type="NCBI Taxonomy" id="2704465"/>
    <lineage>
        <taxon>Bacteria</taxon>
        <taxon>Pseudomonadati</taxon>
        <taxon>Bacteroidota</taxon>
        <taxon>Cytophagia</taxon>
        <taxon>Cytophagales</taxon>
        <taxon>Rhodocytophagaceae</taxon>
        <taxon>Rhodocytophaga</taxon>
    </lineage>
</organism>
<dbReference type="Proteomes" id="UP000480178">
    <property type="component" value="Chromosome"/>
</dbReference>
<name>A0A6C0GBL4_9BACT</name>
<gene>
    <name evidence="1" type="ORF">GXP67_01095</name>
</gene>
<protein>
    <recommendedName>
        <fullName evidence="3">Tail fiber protein</fullName>
    </recommendedName>
</protein>
<dbReference type="SUPFAM" id="SSF88874">
    <property type="entry name" value="Receptor-binding domain of short tail fibre protein gp12"/>
    <property type="match status" value="1"/>
</dbReference>
<dbReference type="RefSeq" id="WP_162441456.1">
    <property type="nucleotide sequence ID" value="NZ_CP048222.1"/>
</dbReference>
<evidence type="ECO:0000313" key="1">
    <source>
        <dbReference type="EMBL" id="QHT65369.1"/>
    </source>
</evidence>
<evidence type="ECO:0008006" key="3">
    <source>
        <dbReference type="Google" id="ProtNLM"/>
    </source>
</evidence>
<accession>A0A6C0GBL4</accession>
<reference evidence="1 2" key="1">
    <citation type="submission" date="2020-01" db="EMBL/GenBank/DDBJ databases">
        <authorList>
            <person name="Kim M.K."/>
        </authorList>
    </citation>
    <scope>NUCLEOTIDE SEQUENCE [LARGE SCALE GENOMIC DNA]</scope>
    <source>
        <strain evidence="1 2">172606-1</strain>
    </source>
</reference>
<proteinExistence type="predicted"/>